<dbReference type="PRINTS" id="PR00625">
    <property type="entry name" value="JDOMAIN"/>
</dbReference>
<accession>A0A5R8XZT5</accession>
<organism evidence="3 4">
    <name type="scientific">Arcobacter arenosus</name>
    <dbReference type="NCBI Taxonomy" id="2576037"/>
    <lineage>
        <taxon>Bacteria</taxon>
        <taxon>Pseudomonadati</taxon>
        <taxon>Campylobacterota</taxon>
        <taxon>Epsilonproteobacteria</taxon>
        <taxon>Campylobacterales</taxon>
        <taxon>Arcobacteraceae</taxon>
        <taxon>Arcobacter</taxon>
    </lineage>
</organism>
<keyword evidence="1" id="KW-1133">Transmembrane helix</keyword>
<dbReference type="Proteomes" id="UP000308901">
    <property type="component" value="Unassembled WGS sequence"/>
</dbReference>
<proteinExistence type="predicted"/>
<dbReference type="InterPro" id="IPR001623">
    <property type="entry name" value="DnaJ_domain"/>
</dbReference>
<dbReference type="Gene3D" id="1.10.287.110">
    <property type="entry name" value="DnaJ domain"/>
    <property type="match status" value="1"/>
</dbReference>
<dbReference type="InterPro" id="IPR007791">
    <property type="entry name" value="DjlA_N"/>
</dbReference>
<keyword evidence="1" id="KW-0472">Membrane</keyword>
<comment type="caution">
    <text evidence="3">The sequence shown here is derived from an EMBL/GenBank/DDBJ whole genome shotgun (WGS) entry which is preliminary data.</text>
</comment>
<reference evidence="3 4" key="1">
    <citation type="submission" date="2019-05" db="EMBL/GenBank/DDBJ databases">
        <title>Arcobacter sp. nov., isolated from sea sediment.</title>
        <authorList>
            <person name="Kim W."/>
        </authorList>
    </citation>
    <scope>NUCLEOTIDE SEQUENCE [LARGE SCALE GENOMIC DNA]</scope>
    <source>
        <strain evidence="3 4">CAU 1517</strain>
    </source>
</reference>
<dbReference type="RefSeq" id="WP_138152927.1">
    <property type="nucleotide sequence ID" value="NZ_VANU01000004.1"/>
</dbReference>
<sequence length="267" mass="31381">MKLKKWIFIAILLVILYYTFIVNTFLTLSIIFGLIVAFKLYKYFQRKKFNRLVNSKEDFAKSELGLFIALVAKVAKADGRVQELEAQLIKMMFDDITKVFDEKQKARDIMKEIFNEEKQKSDNTKNIASELNNLIGKSILKRRQFVSFLIQLAFIDSGISEEEDKVLRVIVSELNISEEQYKQFINNFENKMKNNNQTMSEKEAYEILGVQQTDDMDTIKKAYRNLIRKYHPDIISSQDKDESYMEEATAKTQQINQAYQIIKDIKK</sequence>
<dbReference type="InterPro" id="IPR050817">
    <property type="entry name" value="DjlA_DnaK_co-chaperone"/>
</dbReference>
<name>A0A5R8XZT5_9BACT</name>
<keyword evidence="1" id="KW-0812">Transmembrane</keyword>
<dbReference type="CDD" id="cd06257">
    <property type="entry name" value="DnaJ"/>
    <property type="match status" value="1"/>
</dbReference>
<dbReference type="EMBL" id="VANU01000004">
    <property type="protein sequence ID" value="TLP37747.1"/>
    <property type="molecule type" value="Genomic_DNA"/>
</dbReference>
<dbReference type="InterPro" id="IPR036869">
    <property type="entry name" value="J_dom_sf"/>
</dbReference>
<gene>
    <name evidence="3" type="ORF">FDK22_10555</name>
</gene>
<evidence type="ECO:0000313" key="3">
    <source>
        <dbReference type="EMBL" id="TLP37747.1"/>
    </source>
</evidence>
<dbReference type="OrthoDB" id="9779889at2"/>
<dbReference type="SMART" id="SM00271">
    <property type="entry name" value="DnaJ"/>
    <property type="match status" value="1"/>
</dbReference>
<evidence type="ECO:0000313" key="4">
    <source>
        <dbReference type="Proteomes" id="UP000308901"/>
    </source>
</evidence>
<evidence type="ECO:0000259" key="2">
    <source>
        <dbReference type="PROSITE" id="PS50076"/>
    </source>
</evidence>
<dbReference type="SUPFAM" id="SSF46565">
    <property type="entry name" value="Chaperone J-domain"/>
    <property type="match status" value="1"/>
</dbReference>
<dbReference type="CDD" id="cd07316">
    <property type="entry name" value="terB_like_DjlA"/>
    <property type="match status" value="1"/>
</dbReference>
<dbReference type="PANTHER" id="PTHR24074">
    <property type="entry name" value="CO-CHAPERONE PROTEIN DJLA"/>
    <property type="match status" value="1"/>
</dbReference>
<dbReference type="Pfam" id="PF05099">
    <property type="entry name" value="TerB"/>
    <property type="match status" value="1"/>
</dbReference>
<dbReference type="InterPro" id="IPR029024">
    <property type="entry name" value="TerB-like"/>
</dbReference>
<dbReference type="AlphaFoldDB" id="A0A5R8XZT5"/>
<dbReference type="PROSITE" id="PS50076">
    <property type="entry name" value="DNAJ_2"/>
    <property type="match status" value="1"/>
</dbReference>
<dbReference type="Pfam" id="PF00226">
    <property type="entry name" value="DnaJ"/>
    <property type="match status" value="1"/>
</dbReference>
<dbReference type="Gene3D" id="1.10.3680.10">
    <property type="entry name" value="TerB-like"/>
    <property type="match status" value="1"/>
</dbReference>
<feature type="domain" description="J" evidence="2">
    <location>
        <begin position="203"/>
        <end position="267"/>
    </location>
</feature>
<keyword evidence="4" id="KW-1185">Reference proteome</keyword>
<protein>
    <submittedName>
        <fullName evidence="3">Molecular chaperone DjlA</fullName>
    </submittedName>
</protein>
<evidence type="ECO:0000256" key="1">
    <source>
        <dbReference type="SAM" id="Phobius"/>
    </source>
</evidence>
<feature type="transmembrane region" description="Helical" evidence="1">
    <location>
        <begin position="6"/>
        <end position="38"/>
    </location>
</feature>